<comment type="caution">
    <text evidence="2">The sequence shown here is derived from an EMBL/GenBank/DDBJ whole genome shotgun (WGS) entry which is preliminary data.</text>
</comment>
<protein>
    <recommendedName>
        <fullName evidence="1">F5/8 type C domain-containing protein</fullName>
    </recommendedName>
</protein>
<proteinExistence type="predicted"/>
<gene>
    <name evidence="2" type="ORF">BSK71_03320</name>
</gene>
<dbReference type="InterPro" id="IPR008979">
    <property type="entry name" value="Galactose-bd-like_sf"/>
</dbReference>
<sequence>MKSVNIEINVCGNAEKPTCTVNPPIQADSHTCCHVDMDNKCEPQPGVSGVTSVFGRTGIVTAQPGDYTADQITETATRKFASPDEKAVWNAKQAELISGTTIRTLFGQSLLGSGDISPTPAQMGVAAANHTHTTSEITDYTQKTKQLIHSSLEAGVGVTLSYNPVNEKTIISATGGGAGGGSGYIVAERLGATAGQNHAFSINPQNAFNLAAYALKEEAGAANQTYVVDDFDASSEANYYATDDVIFDGVANLYTGSNYQLTSDGKFYSAEIKSDGEAISIFQRTPTTPATVENIIPAMTANNVPTGYEAIASSNNRDPGAVSAIYKAFNRSQVGGSDSWTSDAAPSTSSPQWVGIKLPTPFRIQGYSVVTRNQSGYSNSPRTWTFQGSHDGSTWTVLHTIANDTQNTPGQKRTYVINNDVSFQYYRIHITLANYGVLSSFVGVEELEIYDSLEKFVISHDGKNYSVNNGLLSEIEGELTAEKINMLGVSSLSNLPLLFTNPVKVISNSAMKIETQYTPYSQIMIQSASASLASYSQINSATLTATQTGNGKVRIAVTRDLVNWHVLQNGAWVDVGMLSADTAGAEALVADGMTPAELGGITEAQWTQLFSSNNGVPDSLAFAFALDITDPVTDVATIDRLVLNVNDASNWKVQSPEEVEIRWRTDSVTFRTATAGNYKLAYQVP</sequence>
<dbReference type="Pfam" id="PF00754">
    <property type="entry name" value="F5_F8_type_C"/>
    <property type="match status" value="1"/>
</dbReference>
<name>A0A1V2R7C0_9GAMM</name>
<evidence type="ECO:0000259" key="1">
    <source>
        <dbReference type="PROSITE" id="PS50022"/>
    </source>
</evidence>
<dbReference type="SUPFAM" id="SSF49785">
    <property type="entry name" value="Galactose-binding domain-like"/>
    <property type="match status" value="1"/>
</dbReference>
<dbReference type="AlphaFoldDB" id="A0A1V2R7C0"/>
<dbReference type="EMBL" id="MPUJ01000002">
    <property type="protein sequence ID" value="ONK08284.1"/>
    <property type="molecule type" value="Genomic_DNA"/>
</dbReference>
<dbReference type="OrthoDB" id="6424679at2"/>
<evidence type="ECO:0000313" key="2">
    <source>
        <dbReference type="EMBL" id="ONK08284.1"/>
    </source>
</evidence>
<accession>A0A1V2R7C0</accession>
<dbReference type="PROSITE" id="PS50022">
    <property type="entry name" value="FA58C_3"/>
    <property type="match status" value="1"/>
</dbReference>
<organism evidence="2 3">
    <name type="scientific">Pectobacterium actinidiae</name>
    <dbReference type="NCBI Taxonomy" id="1507808"/>
    <lineage>
        <taxon>Bacteria</taxon>
        <taxon>Pseudomonadati</taxon>
        <taxon>Pseudomonadota</taxon>
        <taxon>Gammaproteobacteria</taxon>
        <taxon>Enterobacterales</taxon>
        <taxon>Pectobacteriaceae</taxon>
        <taxon>Pectobacterium</taxon>
    </lineage>
</organism>
<dbReference type="Proteomes" id="UP000189286">
    <property type="component" value="Unassembled WGS sequence"/>
</dbReference>
<dbReference type="Gene3D" id="2.60.120.260">
    <property type="entry name" value="Galactose-binding domain-like"/>
    <property type="match status" value="1"/>
</dbReference>
<dbReference type="InterPro" id="IPR000421">
    <property type="entry name" value="FA58C"/>
</dbReference>
<reference evidence="3" key="1">
    <citation type="submission" date="2016-11" db="EMBL/GenBank/DDBJ databases">
        <authorList>
            <person name="Panda P."/>
            <person name="Visnovsky S."/>
            <person name="Pitman A."/>
        </authorList>
    </citation>
    <scope>NUCLEOTIDE SEQUENCE [LARGE SCALE GENOMIC DNA]</scope>
    <source>
        <strain evidence="3">ICMP 9972</strain>
    </source>
</reference>
<evidence type="ECO:0000313" key="3">
    <source>
        <dbReference type="Proteomes" id="UP000189286"/>
    </source>
</evidence>
<dbReference type="RefSeq" id="WP_039356245.1">
    <property type="nucleotide sequence ID" value="NZ_JRMH01000001.1"/>
</dbReference>
<feature type="domain" description="F5/8 type C" evidence="1">
    <location>
        <begin position="294"/>
        <end position="452"/>
    </location>
</feature>